<evidence type="ECO:0000313" key="1">
    <source>
        <dbReference type="EMBL" id="GCA62459.1"/>
    </source>
</evidence>
<name>A0A391NVH2_9EUKA</name>
<feature type="non-terminal residue" evidence="1">
    <location>
        <position position="1"/>
    </location>
</feature>
<gene>
    <name evidence="1" type="ORF">KIPB_003643</name>
</gene>
<accession>A0A391NVH2</accession>
<dbReference type="AlphaFoldDB" id="A0A391NVH2"/>
<proteinExistence type="predicted"/>
<dbReference type="EMBL" id="BDIP01000714">
    <property type="protein sequence ID" value="GCA62459.1"/>
    <property type="molecule type" value="Genomic_DNA"/>
</dbReference>
<evidence type="ECO:0000313" key="2">
    <source>
        <dbReference type="Proteomes" id="UP000265618"/>
    </source>
</evidence>
<organism evidence="1 2">
    <name type="scientific">Kipferlia bialata</name>
    <dbReference type="NCBI Taxonomy" id="797122"/>
    <lineage>
        <taxon>Eukaryota</taxon>
        <taxon>Metamonada</taxon>
        <taxon>Carpediemonas-like organisms</taxon>
        <taxon>Kipferlia</taxon>
    </lineage>
</organism>
<dbReference type="Proteomes" id="UP000265618">
    <property type="component" value="Unassembled WGS sequence"/>
</dbReference>
<comment type="caution">
    <text evidence="1">The sequence shown here is derived from an EMBL/GenBank/DDBJ whole genome shotgun (WGS) entry which is preliminary data.</text>
</comment>
<keyword evidence="2" id="KW-1185">Reference proteome</keyword>
<sequence>NGVEEAETSDEFSIEDVAVEVEEESATVDVVLI</sequence>
<protein>
    <submittedName>
        <fullName evidence="1">Uncharacterized protein</fullName>
    </submittedName>
</protein>
<reference evidence="1 2" key="1">
    <citation type="journal article" date="2018" name="PLoS ONE">
        <title>The draft genome of Kipferlia bialata reveals reductive genome evolution in fornicate parasites.</title>
        <authorList>
            <person name="Tanifuji G."/>
            <person name="Takabayashi S."/>
            <person name="Kume K."/>
            <person name="Takagi M."/>
            <person name="Nakayama T."/>
            <person name="Kamikawa R."/>
            <person name="Inagaki Y."/>
            <person name="Hashimoto T."/>
        </authorList>
    </citation>
    <scope>NUCLEOTIDE SEQUENCE [LARGE SCALE GENOMIC DNA]</scope>
    <source>
        <strain evidence="1">NY0173</strain>
    </source>
</reference>